<dbReference type="Proteomes" id="UP000433181">
    <property type="component" value="Unassembled WGS sequence"/>
</dbReference>
<dbReference type="RefSeq" id="WP_154408260.1">
    <property type="nucleotide sequence ID" value="NZ_VUNR01000063.1"/>
</dbReference>
<evidence type="ECO:0000313" key="2">
    <source>
        <dbReference type="Proteomes" id="UP000433181"/>
    </source>
</evidence>
<organism evidence="1 2">
    <name type="scientific">Anaerovibrio slackiae</name>
    <dbReference type="NCBI Taxonomy" id="2652309"/>
    <lineage>
        <taxon>Bacteria</taxon>
        <taxon>Bacillati</taxon>
        <taxon>Bacillota</taxon>
        <taxon>Negativicutes</taxon>
        <taxon>Selenomonadales</taxon>
        <taxon>Selenomonadaceae</taxon>
        <taxon>Anaerovibrio</taxon>
    </lineage>
</organism>
<keyword evidence="2" id="KW-1185">Reference proteome</keyword>
<evidence type="ECO:0000313" key="1">
    <source>
        <dbReference type="EMBL" id="MSU10094.1"/>
    </source>
</evidence>
<reference evidence="1 2" key="1">
    <citation type="submission" date="2019-08" db="EMBL/GenBank/DDBJ databases">
        <title>In-depth cultivation of the pig gut microbiome towards novel bacterial diversity and tailored functional studies.</title>
        <authorList>
            <person name="Wylensek D."/>
            <person name="Hitch T.C.A."/>
            <person name="Clavel T."/>
        </authorList>
    </citation>
    <scope>NUCLEOTIDE SEQUENCE [LARGE SCALE GENOMIC DNA]</scope>
    <source>
        <strain evidence="1 2">WCA-693-APC-5D-A</strain>
    </source>
</reference>
<dbReference type="AlphaFoldDB" id="A0A6I2UKK8"/>
<sequence length="65" mass="7779">MTEKYEHAYEVYKLIMEDYRSESKAEDRKVARDLHRAKKLGKAANFIWQKIGKRQPLGSIVLRRK</sequence>
<dbReference type="EMBL" id="VUNR01000063">
    <property type="protein sequence ID" value="MSU10094.1"/>
    <property type="molecule type" value="Genomic_DNA"/>
</dbReference>
<proteinExistence type="predicted"/>
<comment type="caution">
    <text evidence="1">The sequence shown here is derived from an EMBL/GenBank/DDBJ whole genome shotgun (WGS) entry which is preliminary data.</text>
</comment>
<accession>A0A6I2UKK8</accession>
<name>A0A6I2UKK8_9FIRM</name>
<gene>
    <name evidence="1" type="ORF">FYJ84_14195</name>
</gene>
<dbReference type="GeneID" id="96780080"/>
<protein>
    <submittedName>
        <fullName evidence="1">Uncharacterized protein</fullName>
    </submittedName>
</protein>